<feature type="binding site" evidence="14">
    <location>
        <position position="298"/>
    </location>
    <ligand>
        <name>Mg(2+)</name>
        <dbReference type="ChEBI" id="CHEBI:18420"/>
        <note>catalytic</note>
    </ligand>
</feature>
<feature type="binding site" evidence="14">
    <location>
        <begin position="297"/>
        <end position="300"/>
    </location>
    <ligand>
        <name>ATP</name>
        <dbReference type="ChEBI" id="CHEBI:30616"/>
    </ligand>
</feature>
<feature type="region of interest" description="N-terminal catalytic PFK domain 1" evidence="14">
    <location>
        <begin position="1"/>
        <end position="570"/>
    </location>
</feature>
<dbReference type="UniPathway" id="UPA00109">
    <property type="reaction ID" value="UER00182"/>
</dbReference>
<evidence type="ECO:0000256" key="15">
    <source>
        <dbReference type="PIRNR" id="PIRNR000533"/>
    </source>
</evidence>
<keyword evidence="7 14" id="KW-0479">Metal-binding</keyword>
<dbReference type="STRING" id="1432141.A0A015IEQ5"/>
<dbReference type="HAMAP" id="MF_03184">
    <property type="entry name" value="Phosphofructokinase_I_E"/>
    <property type="match status" value="1"/>
</dbReference>
<dbReference type="InterPro" id="IPR022953">
    <property type="entry name" value="ATP_PFK"/>
</dbReference>
<evidence type="ECO:0000256" key="4">
    <source>
        <dbReference type="ARBA" id="ARBA00022490"/>
    </source>
</evidence>
<evidence type="ECO:0000256" key="6">
    <source>
        <dbReference type="ARBA" id="ARBA00022679"/>
    </source>
</evidence>
<dbReference type="GO" id="GO:0006002">
    <property type="term" value="P:fructose 6-phosphate metabolic process"/>
    <property type="evidence" value="ECO:0007669"/>
    <property type="project" value="InterPro"/>
</dbReference>
<evidence type="ECO:0000256" key="5">
    <source>
        <dbReference type="ARBA" id="ARBA00022533"/>
    </source>
</evidence>
<organism evidence="17 18">
    <name type="scientific">Rhizophagus irregularis (strain DAOM 197198w)</name>
    <name type="common">Glomus intraradices</name>
    <dbReference type="NCBI Taxonomy" id="1432141"/>
    <lineage>
        <taxon>Eukaryota</taxon>
        <taxon>Fungi</taxon>
        <taxon>Fungi incertae sedis</taxon>
        <taxon>Mucoromycota</taxon>
        <taxon>Glomeromycotina</taxon>
        <taxon>Glomeromycetes</taxon>
        <taxon>Glomerales</taxon>
        <taxon>Glomeraceae</taxon>
        <taxon>Rhizophagus</taxon>
    </lineage>
</organism>
<feature type="binding site" description="in other chain" evidence="14">
    <location>
        <begin position="343"/>
        <end position="345"/>
    </location>
    <ligand>
        <name>substrate</name>
        <note>ligand shared between dimeric partners</note>
    </ligand>
</feature>
<feature type="binding site" evidence="14">
    <location>
        <position position="380"/>
    </location>
    <ligand>
        <name>substrate</name>
        <note>ligand shared between dimeric partners</note>
    </ligand>
</feature>
<dbReference type="GO" id="GO:0016208">
    <property type="term" value="F:AMP binding"/>
    <property type="evidence" value="ECO:0007669"/>
    <property type="project" value="TreeGrafter"/>
</dbReference>
<feature type="binding site" description="in other chain" evidence="14">
    <location>
        <begin position="478"/>
        <end position="481"/>
    </location>
    <ligand>
        <name>substrate</name>
        <note>ligand shared between dimeric partners</note>
    </ligand>
</feature>
<dbReference type="Gene3D" id="3.40.50.450">
    <property type="match status" value="2"/>
</dbReference>
<comment type="subcellular location">
    <subcellularLocation>
        <location evidence="2 14">Cytoplasm</location>
    </subcellularLocation>
</comment>
<dbReference type="EMBL" id="JEMT01029290">
    <property type="protein sequence ID" value="EXX52475.1"/>
    <property type="molecule type" value="Genomic_DNA"/>
</dbReference>
<dbReference type="Proteomes" id="UP000022910">
    <property type="component" value="Unassembled WGS sequence"/>
</dbReference>
<comment type="cofactor">
    <cofactor evidence="1 14">
        <name>Mg(2+)</name>
        <dbReference type="ChEBI" id="CHEBI:18420"/>
    </cofactor>
</comment>
<feature type="binding site" description="in other chain" evidence="14">
    <location>
        <position position="926"/>
    </location>
    <ligand>
        <name>beta-D-fructose 2,6-bisphosphate</name>
        <dbReference type="ChEBI" id="CHEBI:58579"/>
        <note>allosteric activator; ligand shared between dimeric partners</note>
    </ligand>
</feature>
<feature type="binding site" description="in other chain" evidence="14">
    <location>
        <begin position="847"/>
        <end position="850"/>
    </location>
    <ligand>
        <name>beta-D-fructose 2,6-bisphosphate</name>
        <dbReference type="ChEBI" id="CHEBI:58579"/>
        <note>allosteric activator; ligand shared between dimeric partners</note>
    </ligand>
</feature>
<dbReference type="GO" id="GO:0048029">
    <property type="term" value="F:monosaccharide binding"/>
    <property type="evidence" value="ECO:0007669"/>
    <property type="project" value="TreeGrafter"/>
</dbReference>
<keyword evidence="9 14" id="KW-0418">Kinase</keyword>
<proteinExistence type="inferred from homology"/>
<comment type="similarity">
    <text evidence="14">Belongs to the phosphofructokinase type A (PFKA) family. ATP-dependent PFK group I subfamily. Eukaryotic two domain clade 'E' sub-subfamily.</text>
</comment>
<dbReference type="NCBIfam" id="TIGR02478">
    <property type="entry name" value="6PF1K_euk"/>
    <property type="match status" value="1"/>
</dbReference>
<dbReference type="PROSITE" id="PS00433">
    <property type="entry name" value="PHOSPHOFRUCTOKINASE"/>
    <property type="match status" value="2"/>
</dbReference>
<feature type="binding site" evidence="14">
    <location>
        <position position="204"/>
    </location>
    <ligand>
        <name>ATP</name>
        <dbReference type="ChEBI" id="CHEBI:30616"/>
    </ligand>
</feature>
<comment type="subunit">
    <text evidence="14">Homotetramer.</text>
</comment>
<feature type="binding site" evidence="14">
    <location>
        <position position="472"/>
    </location>
    <ligand>
        <name>substrate</name>
        <note>ligand shared between dimeric partners</note>
    </ligand>
</feature>
<feature type="binding site" description="in other chain" evidence="14">
    <location>
        <position position="652"/>
    </location>
    <ligand>
        <name>beta-D-fructose 2,6-bisphosphate</name>
        <dbReference type="ChEBI" id="CHEBI:58579"/>
        <note>allosteric activator; ligand shared between dimeric partners</note>
    </ligand>
</feature>
<evidence type="ECO:0000256" key="11">
    <source>
        <dbReference type="ARBA" id="ARBA00022842"/>
    </source>
</evidence>
<dbReference type="InterPro" id="IPR000023">
    <property type="entry name" value="Phosphofructokinase_dom"/>
</dbReference>
<feature type="binding site" description="in other chain" evidence="14">
    <location>
        <begin position="710"/>
        <end position="714"/>
    </location>
    <ligand>
        <name>beta-D-fructose 2,6-bisphosphate</name>
        <dbReference type="ChEBI" id="CHEBI:58579"/>
        <note>allosteric activator; ligand shared between dimeric partners</note>
    </ligand>
</feature>
<feature type="binding site" description="in other chain" evidence="14">
    <location>
        <position position="815"/>
    </location>
    <ligand>
        <name>beta-D-fructose 2,6-bisphosphate</name>
        <dbReference type="ChEBI" id="CHEBI:58579"/>
        <note>allosteric activator; ligand shared between dimeric partners</note>
    </ligand>
</feature>
<evidence type="ECO:0000256" key="8">
    <source>
        <dbReference type="ARBA" id="ARBA00022741"/>
    </source>
</evidence>
<dbReference type="GO" id="GO:0005524">
    <property type="term" value="F:ATP binding"/>
    <property type="evidence" value="ECO:0007669"/>
    <property type="project" value="UniProtKB-KW"/>
</dbReference>
<keyword evidence="5 14" id="KW-0021">Allosteric enzyme</keyword>
<dbReference type="GO" id="GO:0003872">
    <property type="term" value="F:6-phosphofructokinase activity"/>
    <property type="evidence" value="ECO:0007669"/>
    <property type="project" value="UniProtKB-UniRule"/>
</dbReference>
<evidence type="ECO:0000256" key="10">
    <source>
        <dbReference type="ARBA" id="ARBA00022840"/>
    </source>
</evidence>
<feature type="binding site" evidence="14">
    <location>
        <position position="841"/>
    </location>
    <ligand>
        <name>beta-D-fructose 2,6-bisphosphate</name>
        <dbReference type="ChEBI" id="CHEBI:58579"/>
        <note>allosteric activator; ligand shared between dimeric partners</note>
    </ligand>
</feature>
<evidence type="ECO:0000256" key="13">
    <source>
        <dbReference type="ARBA" id="ARBA00048070"/>
    </source>
</evidence>
<dbReference type="Gene3D" id="3.10.180.10">
    <property type="entry name" value="2,3-Dihydroxybiphenyl 1,2-Dioxygenase, domain 1"/>
    <property type="match status" value="1"/>
</dbReference>
<keyword evidence="11 14" id="KW-0460">Magnesium</keyword>
<evidence type="ECO:0000256" key="7">
    <source>
        <dbReference type="ARBA" id="ARBA00022723"/>
    </source>
</evidence>
<feature type="binding site" description="in other chain" evidence="14">
    <location>
        <begin position="387"/>
        <end position="389"/>
    </location>
    <ligand>
        <name>substrate</name>
        <note>ligand shared between dimeric partners</note>
    </ligand>
</feature>
<dbReference type="Gene3D" id="3.40.50.460">
    <property type="entry name" value="Phosphofructokinase domain"/>
    <property type="match status" value="2"/>
</dbReference>
<feature type="region of interest" description="C-terminal regulatory PFK domain 2" evidence="14">
    <location>
        <begin position="583"/>
        <end position="971"/>
    </location>
</feature>
<feature type="domain" description="Phosphofructokinase" evidence="16">
    <location>
        <begin position="196"/>
        <end position="504"/>
    </location>
</feature>
<dbReference type="GO" id="GO:0030388">
    <property type="term" value="P:fructose 1,6-bisphosphate metabolic process"/>
    <property type="evidence" value="ECO:0007669"/>
    <property type="project" value="TreeGrafter"/>
</dbReference>
<evidence type="ECO:0000256" key="3">
    <source>
        <dbReference type="ARBA" id="ARBA00004679"/>
    </source>
</evidence>
<dbReference type="OMA" id="LMECVDM"/>
<dbReference type="PIRSF" id="PIRSF000533">
    <property type="entry name" value="ATP_PFK_euk"/>
    <property type="match status" value="1"/>
</dbReference>
<protein>
    <recommendedName>
        <fullName evidence="14">ATP-dependent 6-phosphofructokinase</fullName>
        <shortName evidence="14">ATP-PFK</shortName>
        <shortName evidence="14">Phosphofructokinase</shortName>
        <ecNumber evidence="14">2.7.1.11</ecNumber>
    </recommendedName>
    <alternativeName>
        <fullName evidence="14">Phosphohexokinase</fullName>
    </alternativeName>
</protein>
<feature type="binding site" evidence="14">
    <location>
        <begin position="267"/>
        <end position="268"/>
    </location>
    <ligand>
        <name>ATP</name>
        <dbReference type="ChEBI" id="CHEBI:30616"/>
    </ligand>
</feature>
<keyword evidence="8 14" id="KW-0547">Nucleotide-binding</keyword>
<feature type="binding site" evidence="14">
    <location>
        <position position="748"/>
    </location>
    <ligand>
        <name>beta-D-fructose 2,6-bisphosphate</name>
        <dbReference type="ChEBI" id="CHEBI:58579"/>
        <note>allosteric activator; ligand shared between dimeric partners</note>
    </ligand>
</feature>
<dbReference type="PANTHER" id="PTHR13697">
    <property type="entry name" value="PHOSPHOFRUCTOKINASE"/>
    <property type="match status" value="1"/>
</dbReference>
<dbReference type="GO" id="GO:0042802">
    <property type="term" value="F:identical protein binding"/>
    <property type="evidence" value="ECO:0007669"/>
    <property type="project" value="TreeGrafter"/>
</dbReference>
<dbReference type="SUPFAM" id="SSF53784">
    <property type="entry name" value="Phosphofructokinase"/>
    <property type="match status" value="2"/>
</dbReference>
<evidence type="ECO:0000256" key="2">
    <source>
        <dbReference type="ARBA" id="ARBA00004496"/>
    </source>
</evidence>
<keyword evidence="4 14" id="KW-0963">Cytoplasm</keyword>
<comment type="caution">
    <text evidence="17">The sequence shown here is derived from an EMBL/GenBank/DDBJ whole genome shotgun (WGS) entry which is preliminary data.</text>
</comment>
<keyword evidence="18" id="KW-1185">Reference proteome</keyword>
<name>A0A015IEQ5_RHIIW</name>
<dbReference type="GO" id="GO:0061621">
    <property type="term" value="P:canonical glycolysis"/>
    <property type="evidence" value="ECO:0007669"/>
    <property type="project" value="TreeGrafter"/>
</dbReference>
<comment type="similarity">
    <text evidence="15">Belongs to the phosphofructokinase type A (PFKA) family. ATP-dependent PFK group I subfamily. Eukaryotic two domain clade "E" sub-subfamily.</text>
</comment>
<accession>A0A015IEQ5</accession>
<comment type="activity regulation">
    <text evidence="14">Allosterically activated by ADP, AMP, or fructose 2,6-bisphosphate, and allosterically inhibited by ATP or citrate.</text>
</comment>
<feature type="binding site" description="in other chain" evidence="14">
    <location>
        <begin position="755"/>
        <end position="757"/>
    </location>
    <ligand>
        <name>beta-D-fructose 2,6-bisphosphate</name>
        <dbReference type="ChEBI" id="CHEBI:58579"/>
        <note>allosteric activator; ligand shared between dimeric partners</note>
    </ligand>
</feature>
<dbReference type="InterPro" id="IPR009161">
    <property type="entry name" value="6-Pfructokinase_euk"/>
</dbReference>
<dbReference type="InterPro" id="IPR035966">
    <property type="entry name" value="PKF_sf"/>
</dbReference>
<evidence type="ECO:0000256" key="9">
    <source>
        <dbReference type="ARBA" id="ARBA00022777"/>
    </source>
</evidence>
<comment type="catalytic activity">
    <reaction evidence="13 14 15">
        <text>beta-D-fructose 6-phosphate + ATP = beta-D-fructose 1,6-bisphosphate + ADP + H(+)</text>
        <dbReference type="Rhea" id="RHEA:16109"/>
        <dbReference type="ChEBI" id="CHEBI:15378"/>
        <dbReference type="ChEBI" id="CHEBI:30616"/>
        <dbReference type="ChEBI" id="CHEBI:32966"/>
        <dbReference type="ChEBI" id="CHEBI:57634"/>
        <dbReference type="ChEBI" id="CHEBI:456216"/>
        <dbReference type="EC" id="2.7.1.11"/>
    </reaction>
</comment>
<dbReference type="GO" id="GO:0005739">
    <property type="term" value="C:mitochondrion"/>
    <property type="evidence" value="ECO:0007669"/>
    <property type="project" value="TreeGrafter"/>
</dbReference>
<comment type="pathway">
    <text evidence="3 14 15">Carbohydrate degradation; glycolysis; D-glyceraldehyde 3-phosphate and glycerone phosphate from D-glucose: step 3/4.</text>
</comment>
<feature type="active site" description="Proton acceptor" evidence="14">
    <location>
        <position position="345"/>
    </location>
</feature>
<dbReference type="PANTHER" id="PTHR13697:SF4">
    <property type="entry name" value="ATP-DEPENDENT 6-PHOSPHOFRUCTOKINASE"/>
    <property type="match status" value="1"/>
</dbReference>
<dbReference type="Pfam" id="PF00365">
    <property type="entry name" value="PFK"/>
    <property type="match status" value="2"/>
</dbReference>
<dbReference type="OrthoDB" id="537915at2759"/>
<dbReference type="SMR" id="A0A015IEQ5"/>
<dbReference type="FunFam" id="3.40.50.460:FF:000007">
    <property type="entry name" value="ATP-dependent 6-phosphofructokinase"/>
    <property type="match status" value="1"/>
</dbReference>
<dbReference type="FunFam" id="3.40.50.460:FF:000008">
    <property type="entry name" value="ATP-dependent 6-phosphofructokinase"/>
    <property type="match status" value="1"/>
</dbReference>
<dbReference type="GO" id="GO:0046872">
    <property type="term" value="F:metal ion binding"/>
    <property type="evidence" value="ECO:0007669"/>
    <property type="project" value="UniProtKB-KW"/>
</dbReference>
<comment type="caution">
    <text evidence="14">Lacks conserved residue(s) required for the propagation of feature annotation.</text>
</comment>
<keyword evidence="6 14" id="KW-0808">Transferase</keyword>
<comment type="function">
    <text evidence="14">Catalyzes the phosphorylation of D-fructose 6-phosphate to fructose 1,6-bisphosphate by ATP, the first committing step of glycolysis.</text>
</comment>
<dbReference type="GO" id="GO:0070095">
    <property type="term" value="F:fructose-6-phosphate binding"/>
    <property type="evidence" value="ECO:0007669"/>
    <property type="project" value="TreeGrafter"/>
</dbReference>
<reference evidence="17 18" key="1">
    <citation type="submission" date="2014-02" db="EMBL/GenBank/DDBJ databases">
        <title>Single nucleus genome sequencing reveals high similarity among nuclei of an endomycorrhizal fungus.</title>
        <authorList>
            <person name="Lin K."/>
            <person name="Geurts R."/>
            <person name="Zhang Z."/>
            <person name="Limpens E."/>
            <person name="Saunders D.G."/>
            <person name="Mu D."/>
            <person name="Pang E."/>
            <person name="Cao H."/>
            <person name="Cha H."/>
            <person name="Lin T."/>
            <person name="Zhou Q."/>
            <person name="Shang Y."/>
            <person name="Li Y."/>
            <person name="Ivanov S."/>
            <person name="Sharma T."/>
            <person name="Velzen R.V."/>
            <person name="Ruijter N.D."/>
            <person name="Aanen D.K."/>
            <person name="Win J."/>
            <person name="Kamoun S."/>
            <person name="Bisseling T."/>
            <person name="Huang S."/>
        </authorList>
    </citation>
    <scope>NUCLEOTIDE SEQUENCE [LARGE SCALE GENOMIC DNA]</scope>
    <source>
        <strain evidence="18">DAOM197198w</strain>
    </source>
</reference>
<evidence type="ECO:0000313" key="18">
    <source>
        <dbReference type="Proteomes" id="UP000022910"/>
    </source>
</evidence>
<dbReference type="AlphaFoldDB" id="A0A015IEQ5"/>
<dbReference type="GO" id="GO:0005945">
    <property type="term" value="C:6-phosphofructokinase complex"/>
    <property type="evidence" value="ECO:0007669"/>
    <property type="project" value="TreeGrafter"/>
</dbReference>
<dbReference type="PRINTS" id="PR00476">
    <property type="entry name" value="PHFRCTKINASE"/>
</dbReference>
<keyword evidence="10 14" id="KW-0067">ATP-binding</keyword>
<dbReference type="InterPro" id="IPR015912">
    <property type="entry name" value="Phosphofructokinase_CS"/>
</dbReference>
<dbReference type="EC" id="2.7.1.11" evidence="14"/>
<keyword evidence="12 14" id="KW-0324">Glycolysis</keyword>
<evidence type="ECO:0000256" key="14">
    <source>
        <dbReference type="HAMAP-Rule" id="MF_03184"/>
    </source>
</evidence>
<feature type="domain" description="Phosphofructokinase" evidence="16">
    <location>
        <begin position="583"/>
        <end position="873"/>
    </location>
</feature>
<evidence type="ECO:0000259" key="16">
    <source>
        <dbReference type="Pfam" id="PF00365"/>
    </source>
</evidence>
<evidence type="ECO:0000256" key="1">
    <source>
        <dbReference type="ARBA" id="ARBA00001946"/>
    </source>
</evidence>
<gene>
    <name evidence="17" type="ORF">RirG_252580</name>
</gene>
<dbReference type="InterPro" id="IPR029068">
    <property type="entry name" value="Glyas_Bleomycin-R_OHBP_Dase"/>
</dbReference>
<evidence type="ECO:0000313" key="17">
    <source>
        <dbReference type="EMBL" id="EXX52475.1"/>
    </source>
</evidence>
<evidence type="ECO:0000256" key="12">
    <source>
        <dbReference type="ARBA" id="ARBA00023152"/>
    </source>
</evidence>
<feature type="binding site" description="in other chain" evidence="14">
    <location>
        <position position="444"/>
    </location>
    <ligand>
        <name>substrate</name>
        <note>ligand shared between dimeric partners</note>
    </ligand>
</feature>
<sequence>MSVIEGLSHIVLTTSSVEKYESTVQFYSLFGYQPISQVGSRVLSNEVSQFLPREEKVLHLFGKPPTQDITIRIVLTTNANEKEPLPEEKDWRLEQSSLVSATKNIVDVESILESINLKYQKYTYPNESDSLVAPLSADLVHTEIYTHDPLNNLITFTNKPIPISKSIYPIKPISPIKQQDISSSNISTEPKTKKKRIGMLTSGGDSPGMNAAVRAVVRVAISRGCDVYAIYEGYEGLVNGGDMIKKFGWADVRGYLAIGGTLIGSARCKAFREREGRLNSAYNMVKNGIDALIVCGGDGSLTGADVLRSEWPGLLDELIKEGRITAEEAAPHKHLTVVGLVGSIDNDMSSTDITIGAVSSLHRICEAVDSISATALSHSRAFVIEVMGRNCGWLALMAAVSTGADFVFIPERPPASDDWESEMCEILNKHRKLGKRKTIVIVAEGAIDKNLKPIKADYIKELLSNRMKLDTRVTTLGHTQRGGKPCSFDRNLATLQGVEAVHAVLRATSDTPSPMIGVRQNKITCEPLMKAVGLTRQVAEAISRKDFRRAMELRDPEFSEDYAAYIETTIVNDETLSKNKCLRIGILHIGAPAGGMNPATRAVVRYSLNHGHTPVAVYNGFDGLLQDNLRELSWLDVDGWAAKGGSELGTHKIIVSDLDIGMIAYQLQKHRINSLLLIGGFEAYSSLVELNNYRNQYPAFCIPMVCLPATISNNVPGTDFSLGSDTSLNAIVESCDAIKQSASASRRRVFVVEVQGGQSGYLAVLAGLAVGATNVYTPEEGVSLKKLQLDINHLIRRYGEDKQGTSSGRLVLRNECASETYTTDVIANIFKSEGRGLFDSRTSVLGHIQQGGAPSPTDRIRATRLAVRCVKFLEQYTSHPSSSEKVVFPSIYTNTKDSAAVIGIDGAQVIFTPVADLLSETDMKYRKGKKAWWINIKELVEILSKWGYYEIEPELNQEFYETLDNALHRRL</sequence>